<gene>
    <name evidence="1" type="ORF">LOY88_005556</name>
</gene>
<comment type="caution">
    <text evidence="1">The sequence shown here is derived from an EMBL/GenBank/DDBJ whole genome shotgun (WGS) entry which is preliminary data.</text>
</comment>
<name>A0ACB8UQX3_9EURO</name>
<dbReference type="EMBL" id="JALBCA010000102">
    <property type="protein sequence ID" value="KAI2382987.1"/>
    <property type="molecule type" value="Genomic_DNA"/>
</dbReference>
<evidence type="ECO:0000313" key="1">
    <source>
        <dbReference type="EMBL" id="KAI2382987.1"/>
    </source>
</evidence>
<reference evidence="1" key="1">
    <citation type="journal article" date="2022" name="bioRxiv">
        <title>Population genetic analysis of Ophidiomyces ophidiicola, the causative agent of snake fungal disease, indicates recent introductions to the USA.</title>
        <authorList>
            <person name="Ladner J.T."/>
            <person name="Palmer J.M."/>
            <person name="Ettinger C.L."/>
            <person name="Stajich J.E."/>
            <person name="Farrell T.M."/>
            <person name="Glorioso B.M."/>
            <person name="Lawson B."/>
            <person name="Price S.J."/>
            <person name="Stengle A.G."/>
            <person name="Grear D.A."/>
            <person name="Lorch J.M."/>
        </authorList>
    </citation>
    <scope>NUCLEOTIDE SEQUENCE</scope>
    <source>
        <strain evidence="1">NWHC 24266-5</strain>
    </source>
</reference>
<sequence>MAFSLGGASQLSMGVAGKVQLGSELQEIQTQEVGFLSLNGDSKIRLLPSPWPTDALPPPTSSLLSVASTKSLLAAAGPEGIVIASTDSVRKAFFADTTSDSNIRPFQPELQIPLPGKISHVAFSADENALVVAAQSGDGLAVYDVSALLQNNTQPRATISLRGESLRALAPNPVVSDLFAAITVNGELLVANIQTNQLEMGPSGPVLKTAVSSVSWSTKGKQLVAGLVDGNISQMTPKGETMAEIPKPPNLGNNQHVSSLTWLENHLFFIVYTPTDGNMASSYYIVTRHPPDQYEFRQLPEICSPFGLERYPSFQFTGRLRDFEPSLKEVLVVSSTASTDVGLLTRSSRPLADNYPADQITDLFTVTTMSEDSRRAELPMTEDMSDTSPLGLAIDLSSKDNVPSPIPGEDLKESTTPLPAILILNNDGVLSSWWFVYSESIRQQKPYRGLSILPKSQTVPQQRTVAVPETPKPAFGQPSFGQSSFGQPSFGKPTSPAFGSTTPLGANRTPAFGSPSVLGASRPAFGSTTPMGGNIAFGTASVPGQQGPVFGQSSLGSGKSLFGEGPAQATSSFGGGGFSSFASTGGFGGTITSHTPTQSPFSKPASDNPFANAGKPVFGAPSSDTSVQLPTTQPFSDGFVLGSTFKADPSGAMDEDKPEPSTLSFGSVAKSLDLGGNNAIAEAVSEPSLFSSPFTSITETKPMASKESPFGVPSKGLFEQSPQAPPISATTPFKEATLSPPKSAIVTESKPAETSLKENVTSPVLKGEISNDVKQSPLSSIPEPPLPPEPTSRDAYGPGDTSASSSSNSQDSPEDAPLPPDFLHTKVLAPQTEHHSPPEPPPALPEEAEIEKDEDFEDSGEEITHESSPTDVKFSPESSFGPDQSPTEERFTKFSQPEPTILAPKSLFGEIAEAPIFAPPKMPKGRPRLNPRSPSPVRNHPVGMLSTPEPLRSTSAPIPGHALSRRRAALESSALPNQVIPVPEDFLDSASREQAQRETEKLVAETQALAEDEDEQLRRDLARPLSPAPTLDPFLPHQDFTGESLKPGIPGQIERLYRDINAMIGTLGINARSLSAFMLFQQSTRNFDSTSWLRTLRSEKYAEISEEKLLLSEVDKLQEGVAALGQRLEEGKARGVQEKLEKCHELFGGDLLRLRSQCANMRQTLDSYSDAAAIASAPLSAEQSALQQDLRKLSMDVQSKLADLEKDISILRARIADCCKPTDGIAGKNRKHTGRPTVDAVMSTINTMTNMAEKKSGDIDALEAQMRKLGIDVSGSMPPRSRDGSPFSTPVKRASRPPLTPNSRTPLDGVRTSYHTPESGRTSKFRSSILSQSMSQSPSNPVELISPQALEKWKANAQRRTEAVSYLRTALRGRKSKLRSLDSF</sequence>
<accession>A0ACB8UQX3</accession>
<organism evidence="1">
    <name type="scientific">Ophidiomyces ophidiicola</name>
    <dbReference type="NCBI Taxonomy" id="1387563"/>
    <lineage>
        <taxon>Eukaryota</taxon>
        <taxon>Fungi</taxon>
        <taxon>Dikarya</taxon>
        <taxon>Ascomycota</taxon>
        <taxon>Pezizomycotina</taxon>
        <taxon>Eurotiomycetes</taxon>
        <taxon>Eurotiomycetidae</taxon>
        <taxon>Onygenales</taxon>
        <taxon>Onygenaceae</taxon>
        <taxon>Ophidiomyces</taxon>
    </lineage>
</organism>
<proteinExistence type="predicted"/>
<protein>
    <submittedName>
        <fullName evidence="1">Uncharacterized protein</fullName>
    </submittedName>
</protein>